<dbReference type="Proteomes" id="UP000250321">
    <property type="component" value="Unassembled WGS sequence"/>
</dbReference>
<proteinExistence type="predicted"/>
<dbReference type="PANTHER" id="PTHR27006:SF634">
    <property type="entry name" value="RECEPTOR-LIKE SERINE_THREONINE-PROTEIN KINASE"/>
    <property type="match status" value="1"/>
</dbReference>
<protein>
    <submittedName>
        <fullName evidence="2">Cysteine-rich receptor-like protein kinase 10</fullName>
    </submittedName>
</protein>
<evidence type="ECO:0000313" key="2">
    <source>
        <dbReference type="EMBL" id="PQM36928.1"/>
    </source>
</evidence>
<dbReference type="AlphaFoldDB" id="A0A314UIW6"/>
<comment type="caution">
    <text evidence="2">The sequence shown here is derived from an EMBL/GenBank/DDBJ whole genome shotgun (WGS) entry which is preliminary data.</text>
</comment>
<evidence type="ECO:0000256" key="1">
    <source>
        <dbReference type="SAM" id="MobiDB-lite"/>
    </source>
</evidence>
<name>A0A314UIW6_PRUYE</name>
<evidence type="ECO:0000313" key="3">
    <source>
        <dbReference type="Proteomes" id="UP000250321"/>
    </source>
</evidence>
<dbReference type="EMBL" id="PJQY01003504">
    <property type="protein sequence ID" value="PQM36928.1"/>
    <property type="molecule type" value="Genomic_DNA"/>
</dbReference>
<keyword evidence="2" id="KW-0675">Receptor</keyword>
<dbReference type="PANTHER" id="PTHR27006">
    <property type="entry name" value="PROMASTIGOTE SURFACE ANTIGEN PROTEIN PSA"/>
    <property type="match status" value="1"/>
</dbReference>
<accession>A0A314UIW6</accession>
<dbReference type="GO" id="GO:0016301">
    <property type="term" value="F:kinase activity"/>
    <property type="evidence" value="ECO:0007669"/>
    <property type="project" value="UniProtKB-KW"/>
</dbReference>
<organism evidence="2 3">
    <name type="scientific">Prunus yedoensis var. nudiflora</name>
    <dbReference type="NCBI Taxonomy" id="2094558"/>
    <lineage>
        <taxon>Eukaryota</taxon>
        <taxon>Viridiplantae</taxon>
        <taxon>Streptophyta</taxon>
        <taxon>Embryophyta</taxon>
        <taxon>Tracheophyta</taxon>
        <taxon>Spermatophyta</taxon>
        <taxon>Magnoliopsida</taxon>
        <taxon>eudicotyledons</taxon>
        <taxon>Gunneridae</taxon>
        <taxon>Pentapetalae</taxon>
        <taxon>rosids</taxon>
        <taxon>fabids</taxon>
        <taxon>Rosales</taxon>
        <taxon>Rosaceae</taxon>
        <taxon>Amygdaloideae</taxon>
        <taxon>Amygdaleae</taxon>
        <taxon>Prunus</taxon>
    </lineage>
</organism>
<feature type="region of interest" description="Disordered" evidence="1">
    <location>
        <begin position="112"/>
        <end position="173"/>
    </location>
</feature>
<keyword evidence="2" id="KW-0808">Transferase</keyword>
<dbReference type="OrthoDB" id="1184230at2759"/>
<dbReference type="STRING" id="2094558.A0A314UIW6"/>
<reference evidence="2 3" key="1">
    <citation type="submission" date="2018-02" db="EMBL/GenBank/DDBJ databases">
        <title>Draft genome of wild Prunus yedoensis var. nudiflora.</title>
        <authorList>
            <person name="Baek S."/>
            <person name="Kim J.-H."/>
            <person name="Choi K."/>
            <person name="Kim G.-B."/>
            <person name="Cho A."/>
            <person name="Jang H."/>
            <person name="Shin C.-H."/>
            <person name="Yu H.-J."/>
            <person name="Mun J.-H."/>
        </authorList>
    </citation>
    <scope>NUCLEOTIDE SEQUENCE [LARGE SCALE GENOMIC DNA]</scope>
    <source>
        <strain evidence="3">cv. Jeju island</strain>
        <tissue evidence="2">Leaf</tissue>
    </source>
</reference>
<sequence length="173" mass="19380">MRCIHIGLLCVQPNISERPTMASVVLMLTSNSLTLPVPSQPFSVIQPETPTRVIRSNPSQNNSVQKSVNEASLTELFPPFIQVHVVIYGVALSSSEELIFIHSCMKTSINPKRYTTTRGHKFDKKLPMSKQQTNKQENPSGSPNKVKSWKINQAKLDEQTKQHPNPPSKAKQH</sequence>
<keyword evidence="2" id="KW-0418">Kinase</keyword>
<gene>
    <name evidence="2" type="ORF">Pyn_13194</name>
</gene>
<keyword evidence="3" id="KW-1185">Reference proteome</keyword>
<feature type="compositionally biased region" description="Polar residues" evidence="1">
    <location>
        <begin position="129"/>
        <end position="145"/>
    </location>
</feature>